<dbReference type="AlphaFoldDB" id="A0A2H9TAA4"/>
<accession>A0A2H9TAA4</accession>
<gene>
    <name evidence="1" type="ORF">CI610_00868</name>
</gene>
<proteinExistence type="predicted"/>
<evidence type="ECO:0008006" key="2">
    <source>
        <dbReference type="Google" id="ProtNLM"/>
    </source>
</evidence>
<reference evidence="1" key="1">
    <citation type="journal article" date="2017" name="Appl. Environ. Microbiol.">
        <title>Molecular characterization of an Endozoicomonas-like organism causing infection in king scallop Pecten maximus L.</title>
        <authorList>
            <person name="Cano I."/>
            <person name="van Aerle R."/>
            <person name="Ross S."/>
            <person name="Verner-Jeffreys D.W."/>
            <person name="Paley R.K."/>
            <person name="Rimmer G."/>
            <person name="Ryder D."/>
            <person name="Hooper P."/>
            <person name="Stone D."/>
            <person name="Feist S.W."/>
        </authorList>
    </citation>
    <scope>NUCLEOTIDE SEQUENCE</scope>
</reference>
<organism evidence="1">
    <name type="scientific">invertebrate metagenome</name>
    <dbReference type="NCBI Taxonomy" id="1711999"/>
    <lineage>
        <taxon>unclassified sequences</taxon>
        <taxon>metagenomes</taxon>
        <taxon>organismal metagenomes</taxon>
    </lineage>
</organism>
<evidence type="ECO:0000313" key="1">
    <source>
        <dbReference type="EMBL" id="PJE80143.1"/>
    </source>
</evidence>
<comment type="caution">
    <text evidence="1">The sequence shown here is derived from an EMBL/GenBank/DDBJ whole genome shotgun (WGS) entry which is preliminary data.</text>
</comment>
<sequence>MGRPKVVEKRKCLGLVRRNRRYGQNAYLMTLVDRKSRLTLIGKVSDKKAKTMAKKMIKRMKRVPGVKTITLGNALLRCEQRNTEASANYLKH</sequence>
<dbReference type="EMBL" id="NSIT01000030">
    <property type="protein sequence ID" value="PJE80143.1"/>
    <property type="molecule type" value="Genomic_DNA"/>
</dbReference>
<protein>
    <recommendedName>
        <fullName evidence="2">Integrase catalytic domain-containing protein</fullName>
    </recommendedName>
</protein>
<name>A0A2H9TAA4_9ZZZZ</name>